<dbReference type="HOGENOM" id="CLU_1239955_0_0_1"/>
<feature type="domain" description="SnoaL-like" evidence="1">
    <location>
        <begin position="104"/>
        <end position="193"/>
    </location>
</feature>
<protein>
    <recommendedName>
        <fullName evidence="1">SnoaL-like domain-containing protein</fullName>
    </recommendedName>
</protein>
<evidence type="ECO:0000313" key="3">
    <source>
        <dbReference type="Proteomes" id="UP000008177"/>
    </source>
</evidence>
<organism evidence="2 3">
    <name type="scientific">Botryotinia fuckeliana (strain T4)</name>
    <name type="common">Noble rot fungus</name>
    <name type="synonym">Botrytis cinerea</name>
    <dbReference type="NCBI Taxonomy" id="999810"/>
    <lineage>
        <taxon>Eukaryota</taxon>
        <taxon>Fungi</taxon>
        <taxon>Dikarya</taxon>
        <taxon>Ascomycota</taxon>
        <taxon>Pezizomycotina</taxon>
        <taxon>Leotiomycetes</taxon>
        <taxon>Helotiales</taxon>
        <taxon>Sclerotiniaceae</taxon>
        <taxon>Botrytis</taxon>
    </lineage>
</organism>
<dbReference type="Pfam" id="PF13577">
    <property type="entry name" value="SnoaL_4"/>
    <property type="match status" value="1"/>
</dbReference>
<dbReference type="OrthoDB" id="2148716at2759"/>
<evidence type="ECO:0000313" key="2">
    <source>
        <dbReference type="EMBL" id="CCD49222.1"/>
    </source>
</evidence>
<proteinExistence type="predicted"/>
<reference evidence="3" key="1">
    <citation type="journal article" date="2011" name="PLoS Genet.">
        <title>Genomic analysis of the necrotrophic fungal pathogens Sclerotinia sclerotiorum and Botrytis cinerea.</title>
        <authorList>
            <person name="Amselem J."/>
            <person name="Cuomo C.A."/>
            <person name="van Kan J.A."/>
            <person name="Viaud M."/>
            <person name="Benito E.P."/>
            <person name="Couloux A."/>
            <person name="Coutinho P.M."/>
            <person name="de Vries R.P."/>
            <person name="Dyer P.S."/>
            <person name="Fillinger S."/>
            <person name="Fournier E."/>
            <person name="Gout L."/>
            <person name="Hahn M."/>
            <person name="Kohn L."/>
            <person name="Lapalu N."/>
            <person name="Plummer K.M."/>
            <person name="Pradier J.M."/>
            <person name="Quevillon E."/>
            <person name="Sharon A."/>
            <person name="Simon A."/>
            <person name="ten Have A."/>
            <person name="Tudzynski B."/>
            <person name="Tudzynski P."/>
            <person name="Wincker P."/>
            <person name="Andrew M."/>
            <person name="Anthouard V."/>
            <person name="Beever R.E."/>
            <person name="Beffa R."/>
            <person name="Benoit I."/>
            <person name="Bouzid O."/>
            <person name="Brault B."/>
            <person name="Chen Z."/>
            <person name="Choquer M."/>
            <person name="Collemare J."/>
            <person name="Cotton P."/>
            <person name="Danchin E.G."/>
            <person name="Da Silva C."/>
            <person name="Gautier A."/>
            <person name="Giraud C."/>
            <person name="Giraud T."/>
            <person name="Gonzalez C."/>
            <person name="Grossetete S."/>
            <person name="Guldener U."/>
            <person name="Henrissat B."/>
            <person name="Howlett B.J."/>
            <person name="Kodira C."/>
            <person name="Kretschmer M."/>
            <person name="Lappartient A."/>
            <person name="Leroch M."/>
            <person name="Levis C."/>
            <person name="Mauceli E."/>
            <person name="Neuveglise C."/>
            <person name="Oeser B."/>
            <person name="Pearson M."/>
            <person name="Poulain J."/>
            <person name="Poussereau N."/>
            <person name="Quesneville H."/>
            <person name="Rascle C."/>
            <person name="Schumacher J."/>
            <person name="Segurens B."/>
            <person name="Sexton A."/>
            <person name="Silva E."/>
            <person name="Sirven C."/>
            <person name="Soanes D.M."/>
            <person name="Talbot N.J."/>
            <person name="Templeton M."/>
            <person name="Yandava C."/>
            <person name="Yarden O."/>
            <person name="Zeng Q."/>
            <person name="Rollins J.A."/>
            <person name="Lebrun M.H."/>
            <person name="Dickman M."/>
        </authorList>
    </citation>
    <scope>NUCLEOTIDE SEQUENCE [LARGE SCALE GENOMIC DNA]</scope>
    <source>
        <strain evidence="3">T4</strain>
    </source>
</reference>
<dbReference type="InterPro" id="IPR037401">
    <property type="entry name" value="SnoaL-like"/>
</dbReference>
<gene>
    <name evidence="2" type="ORF">BofuT4_P030980.1</name>
</gene>
<dbReference type="EMBL" id="FQ790300">
    <property type="protein sequence ID" value="CCD49222.1"/>
    <property type="molecule type" value="Genomic_DNA"/>
</dbReference>
<dbReference type="InterPro" id="IPR032710">
    <property type="entry name" value="NTF2-like_dom_sf"/>
</dbReference>
<name>G2Y9E6_BOTF4</name>
<dbReference type="Proteomes" id="UP000008177">
    <property type="component" value="Unplaced contigs"/>
</dbReference>
<evidence type="ECO:0000259" key="1">
    <source>
        <dbReference type="Pfam" id="PF13577"/>
    </source>
</evidence>
<dbReference type="SUPFAM" id="SSF54427">
    <property type="entry name" value="NTF2-like"/>
    <property type="match status" value="1"/>
</dbReference>
<sequence length="223" mass="25382">MCWYWRLTVRQFLQPKVRVITIVVDESVIIRADRFTIAHGARTDKLRCESPQFPCFLRLTTPPTWSNAAYYIRSRTHQEYNRKCCNFIRYENLRGASRFIYKRLVADYKGSLGLLEGIDAVIQEVQKAIGDLGTFHTLGTQAIRLTGNDTAEATTYCSATQYRDGKSFVTDGKYFDKLVKVTEGGTVKWLIEYRLATMIGVPRGDVSILVVDDLKESADTLTA</sequence>
<dbReference type="Gene3D" id="3.10.450.50">
    <property type="match status" value="1"/>
</dbReference>
<dbReference type="AlphaFoldDB" id="G2Y9E6"/>
<dbReference type="InParanoid" id="G2Y9E6"/>
<accession>G2Y9E6</accession>